<organism evidence="2 3">
    <name type="scientific">Diutina rugosa</name>
    <name type="common">Yeast</name>
    <name type="synonym">Candida rugosa</name>
    <dbReference type="NCBI Taxonomy" id="5481"/>
    <lineage>
        <taxon>Eukaryota</taxon>
        <taxon>Fungi</taxon>
        <taxon>Dikarya</taxon>
        <taxon>Ascomycota</taxon>
        <taxon>Saccharomycotina</taxon>
        <taxon>Pichiomycetes</taxon>
        <taxon>Debaryomycetaceae</taxon>
        <taxon>Diutina</taxon>
    </lineage>
</organism>
<feature type="compositionally biased region" description="Polar residues" evidence="1">
    <location>
        <begin position="267"/>
        <end position="300"/>
    </location>
</feature>
<feature type="compositionally biased region" description="Polar residues" evidence="1">
    <location>
        <begin position="458"/>
        <end position="473"/>
    </location>
</feature>
<feature type="compositionally biased region" description="Basic and acidic residues" evidence="1">
    <location>
        <begin position="475"/>
        <end position="491"/>
    </location>
</feature>
<feature type="compositionally biased region" description="Polar residues" evidence="1">
    <location>
        <begin position="414"/>
        <end position="429"/>
    </location>
</feature>
<feature type="compositionally biased region" description="Polar residues" evidence="1">
    <location>
        <begin position="390"/>
        <end position="406"/>
    </location>
</feature>
<feature type="region of interest" description="Disordered" evidence="1">
    <location>
        <begin position="337"/>
        <end position="537"/>
    </location>
</feature>
<protein>
    <submittedName>
        <fullName evidence="2">Uncharacterized protein</fullName>
    </submittedName>
</protein>
<dbReference type="AlphaFoldDB" id="A0A642V0W9"/>
<feature type="compositionally biased region" description="Acidic residues" evidence="1">
    <location>
        <begin position="34"/>
        <end position="43"/>
    </location>
</feature>
<comment type="caution">
    <text evidence="2">The sequence shown here is derived from an EMBL/GenBank/DDBJ whole genome shotgun (WGS) entry which is preliminary data.</text>
</comment>
<accession>A0A642V0W9</accession>
<keyword evidence="3" id="KW-1185">Reference proteome</keyword>
<feature type="region of interest" description="Disordered" evidence="1">
    <location>
        <begin position="1"/>
        <end position="64"/>
    </location>
</feature>
<reference evidence="2 3" key="1">
    <citation type="submission" date="2019-07" db="EMBL/GenBank/DDBJ databases">
        <title>Genome assembly of two rare yeast pathogens: Diutina rugosa and Trichomonascus ciferrii.</title>
        <authorList>
            <person name="Mixao V."/>
            <person name="Saus E."/>
            <person name="Hansen A."/>
            <person name="Lass-Flor C."/>
            <person name="Gabaldon T."/>
        </authorList>
    </citation>
    <scope>NUCLEOTIDE SEQUENCE [LARGE SCALE GENOMIC DNA]</scope>
    <source>
        <strain evidence="2 3">CBS 613</strain>
    </source>
</reference>
<dbReference type="EMBL" id="SWFT01000044">
    <property type="protein sequence ID" value="KAA8905595.1"/>
    <property type="molecule type" value="Genomic_DNA"/>
</dbReference>
<dbReference type="Proteomes" id="UP000449547">
    <property type="component" value="Unassembled WGS sequence"/>
</dbReference>
<feature type="compositionally biased region" description="Polar residues" evidence="1">
    <location>
        <begin position="337"/>
        <end position="350"/>
    </location>
</feature>
<evidence type="ECO:0000313" key="3">
    <source>
        <dbReference type="Proteomes" id="UP000449547"/>
    </source>
</evidence>
<dbReference type="VEuPathDB" id="FungiDB:DIURU_001398"/>
<feature type="region of interest" description="Disordered" evidence="1">
    <location>
        <begin position="263"/>
        <end position="321"/>
    </location>
</feature>
<proteinExistence type="predicted"/>
<dbReference type="GeneID" id="54780051"/>
<gene>
    <name evidence="2" type="ORF">DIURU_001398</name>
</gene>
<evidence type="ECO:0000256" key="1">
    <source>
        <dbReference type="SAM" id="MobiDB-lite"/>
    </source>
</evidence>
<feature type="compositionally biased region" description="Low complexity" evidence="1">
    <location>
        <begin position="441"/>
        <end position="457"/>
    </location>
</feature>
<dbReference type="RefSeq" id="XP_034013755.1">
    <property type="nucleotide sequence ID" value="XM_034153936.1"/>
</dbReference>
<sequence length="589" mass="62364">MAKKANAGLSEDEAEYSEGHSDGGAPTIAPEDSVASEEEDSDDAAGGGARTTTPTTGGKNKSVGPQGLQFYRFVTQPDVSDAEIVEKCGSVATQTLTKPARAVSVPHYVKGMNELFKNRPSPEIVNKLFDITSALGQKAALTRAASKDCQELVWMISRQPAPLDRRAAFIIDVLWDVVPKDARAALVKHSSEVSPYVANAVIPRLLSKNVELAHVPAIADLLALALKEARFSPLELLENHGHNLKDSVFQELLKVLSAVLIPDESEGNPTNTASVEGAPTNESCPQTAQSTSCGTASPPAQGTMVGSAIPPPQGTHGTAIQPVQGMSHGIAIHPAQTQAPPQVEVSSGVTTGLPPPITHGPGVVPAGLLPRSTDLSTNPPVRPMPPLQSPMATPQKSPDNPSSSNAIGRRPQTNKRTSANGEDSSSGSGSKHRRVETEAGTQQRQATTPTRTAPRQPVSTANRVQRPEITQSVVEEDRYRREASGTEERRVTTTVGSHARRVVPQPGVGSTQPGVGSSRPGVGNRRLGRPDRHVQPTTVRDVPAVVFGGFHCKNSNVYIYMGDRPPVVHPTDLAVTHQDPSEDEEEVVE</sequence>
<name>A0A642V0W9_DIURU</name>
<evidence type="ECO:0000313" key="2">
    <source>
        <dbReference type="EMBL" id="KAA8905595.1"/>
    </source>
</evidence>